<feature type="compositionally biased region" description="Basic and acidic residues" evidence="10">
    <location>
        <begin position="472"/>
        <end position="492"/>
    </location>
</feature>
<keyword evidence="6 11" id="KW-1133">Transmembrane helix</keyword>
<dbReference type="EMBL" id="JAPDFW010000078">
    <property type="protein sequence ID" value="KAJ5072986.1"/>
    <property type="molecule type" value="Genomic_DNA"/>
</dbReference>
<comment type="subcellular location">
    <subcellularLocation>
        <location evidence="1">Lysosome membrane</location>
        <topology evidence="1">Multi-pass membrane protein</topology>
    </subcellularLocation>
</comment>
<dbReference type="GO" id="GO:0072665">
    <property type="term" value="P:protein localization to vacuole"/>
    <property type="evidence" value="ECO:0007669"/>
    <property type="project" value="TreeGrafter"/>
</dbReference>
<evidence type="ECO:0000256" key="11">
    <source>
        <dbReference type="SAM" id="Phobius"/>
    </source>
</evidence>
<dbReference type="AlphaFoldDB" id="A0A9Q0RAF8"/>
<gene>
    <name evidence="12" type="ORF">M0811_09200</name>
</gene>
<protein>
    <submittedName>
        <fullName evidence="12">Lysosomal cobalamin transporter-related</fullName>
    </submittedName>
</protein>
<evidence type="ECO:0000256" key="2">
    <source>
        <dbReference type="ARBA" id="ARBA00009901"/>
    </source>
</evidence>
<feature type="transmembrane region" description="Helical" evidence="11">
    <location>
        <begin position="313"/>
        <end position="335"/>
    </location>
</feature>
<keyword evidence="7 11" id="KW-0472">Membrane</keyword>
<evidence type="ECO:0000256" key="4">
    <source>
        <dbReference type="ARBA" id="ARBA00022628"/>
    </source>
</evidence>
<evidence type="ECO:0000256" key="9">
    <source>
        <dbReference type="ARBA" id="ARBA00023285"/>
    </source>
</evidence>
<keyword evidence="3" id="KW-0813">Transport</keyword>
<dbReference type="InterPro" id="IPR050854">
    <property type="entry name" value="LMBD1_LysCbl_Transport"/>
</dbReference>
<evidence type="ECO:0000256" key="7">
    <source>
        <dbReference type="ARBA" id="ARBA00023136"/>
    </source>
</evidence>
<evidence type="ECO:0000256" key="3">
    <source>
        <dbReference type="ARBA" id="ARBA00022448"/>
    </source>
</evidence>
<feature type="transmembrane region" description="Helical" evidence="11">
    <location>
        <begin position="257"/>
        <end position="278"/>
    </location>
</feature>
<comment type="caution">
    <text evidence="12">The sequence shown here is derived from an EMBL/GenBank/DDBJ whole genome shotgun (WGS) entry which is preliminary data.</text>
</comment>
<evidence type="ECO:0000256" key="6">
    <source>
        <dbReference type="ARBA" id="ARBA00022989"/>
    </source>
</evidence>
<evidence type="ECO:0000256" key="1">
    <source>
        <dbReference type="ARBA" id="ARBA00004155"/>
    </source>
</evidence>
<dbReference type="Proteomes" id="UP001149090">
    <property type="component" value="Unassembled WGS sequence"/>
</dbReference>
<feature type="transmembrane region" description="Helical" evidence="11">
    <location>
        <begin position="356"/>
        <end position="376"/>
    </location>
</feature>
<reference evidence="12" key="1">
    <citation type="submission" date="2022-10" db="EMBL/GenBank/DDBJ databases">
        <title>Novel sulphate-reducing endosymbionts in the free-living metamonad Anaeramoeba.</title>
        <authorList>
            <person name="Jerlstrom-Hultqvist J."/>
            <person name="Cepicka I."/>
            <person name="Gallot-Lavallee L."/>
            <person name="Salas-Leiva D."/>
            <person name="Curtis B.A."/>
            <person name="Zahonova K."/>
            <person name="Pipaliya S."/>
            <person name="Dacks J."/>
            <person name="Roger A.J."/>
        </authorList>
    </citation>
    <scope>NUCLEOTIDE SEQUENCE</scope>
    <source>
        <strain evidence="12">BMAN</strain>
    </source>
</reference>
<proteinExistence type="inferred from homology"/>
<dbReference type="InterPro" id="IPR006876">
    <property type="entry name" value="LMBR1-like_membr_prot"/>
</dbReference>
<dbReference type="OMA" id="TAERSCW"/>
<dbReference type="PANTHER" id="PTHR16130:SF2">
    <property type="entry name" value="LYSOSOMAL COBALAMIN TRANSPORT ESCORT PROTEIN LMBD1"/>
    <property type="match status" value="1"/>
</dbReference>
<evidence type="ECO:0000313" key="13">
    <source>
        <dbReference type="Proteomes" id="UP001149090"/>
    </source>
</evidence>
<feature type="transmembrane region" description="Helical" evidence="11">
    <location>
        <begin position="12"/>
        <end position="35"/>
    </location>
</feature>
<evidence type="ECO:0000256" key="5">
    <source>
        <dbReference type="ARBA" id="ARBA00022692"/>
    </source>
</evidence>
<evidence type="ECO:0000313" key="12">
    <source>
        <dbReference type="EMBL" id="KAJ5072986.1"/>
    </source>
</evidence>
<feature type="region of interest" description="Disordered" evidence="10">
    <location>
        <begin position="469"/>
        <end position="492"/>
    </location>
</feature>
<sequence length="492" mass="57073">MIKGLAWTFFSIFALLSIIISTFSLVLPLLCYWILPVDVYSLTSKSFDHTSLKYGYYILFGIILLFMFILIPFAYFYSEDKGDGQTSHKSRILTSLLYTAITFVVIMVLFLIGLFVKIGSTPQKNESWSKSIFDSENKGDSAIVFSIACVLFISYFDFIKYTSYGISILPVSMIIHKKIKYQQEDVAGQQKIISERIQALETKYAISGKKVSKKDRQQKQQLLSEQERLELYSKEIETKSKNCCITCCDKLKVFSRVFGVLFAIISLFLIICFLITIIEQIWKSKCGIKCGFLLEKPTNNPFDKLMVVLGKHFPLDFIVLILVGAYFFICSFYAIKRLQTRFLIWKMFPIYPHQTFAQGLLLLGMFLMGISLVIMFEMMTLAPQYSTFGSKKNSSGNLCTINDPEDECPHSQISIIYSRIVGKMPFFSVVFYIFNWIFCALSIFYFFYAFLKRRKFQSQDEKPDYVEDLENDYEKPHYPKDNENDKILENDK</sequence>
<comment type="similarity">
    <text evidence="2">Belongs to the LIMR family. LMBRD1 subfamily.</text>
</comment>
<dbReference type="Pfam" id="PF04791">
    <property type="entry name" value="LMBR1"/>
    <property type="match status" value="1"/>
</dbReference>
<evidence type="ECO:0000256" key="8">
    <source>
        <dbReference type="ARBA" id="ARBA00023228"/>
    </source>
</evidence>
<dbReference type="OrthoDB" id="73273at2759"/>
<feature type="transmembrane region" description="Helical" evidence="11">
    <location>
        <begin position="55"/>
        <end position="76"/>
    </location>
</feature>
<keyword evidence="8" id="KW-0458">Lysosome</keyword>
<keyword evidence="5 11" id="KW-0812">Transmembrane</keyword>
<accession>A0A9Q0RAF8</accession>
<keyword evidence="13" id="KW-1185">Reference proteome</keyword>
<dbReference type="GO" id="GO:0005765">
    <property type="term" value="C:lysosomal membrane"/>
    <property type="evidence" value="ECO:0007669"/>
    <property type="project" value="UniProtKB-SubCell"/>
</dbReference>
<dbReference type="PANTHER" id="PTHR16130">
    <property type="entry name" value="LYSOSOMAL COBALAMIN TRANSPORTER-RELATED"/>
    <property type="match status" value="1"/>
</dbReference>
<feature type="transmembrane region" description="Helical" evidence="11">
    <location>
        <begin position="429"/>
        <end position="451"/>
    </location>
</feature>
<organism evidence="12 13">
    <name type="scientific">Anaeramoeba ignava</name>
    <name type="common">Anaerobic marine amoeba</name>
    <dbReference type="NCBI Taxonomy" id="1746090"/>
    <lineage>
        <taxon>Eukaryota</taxon>
        <taxon>Metamonada</taxon>
        <taxon>Anaeramoebidae</taxon>
        <taxon>Anaeramoeba</taxon>
    </lineage>
</organism>
<feature type="transmembrane region" description="Helical" evidence="11">
    <location>
        <begin position="96"/>
        <end position="119"/>
    </location>
</feature>
<keyword evidence="4" id="KW-0846">Cobalamin</keyword>
<dbReference type="GO" id="GO:0031419">
    <property type="term" value="F:cobalamin binding"/>
    <property type="evidence" value="ECO:0007669"/>
    <property type="project" value="UniProtKB-KW"/>
</dbReference>
<keyword evidence="9" id="KW-0170">Cobalt</keyword>
<name>A0A9Q0RAF8_ANAIG</name>
<feature type="transmembrane region" description="Helical" evidence="11">
    <location>
        <begin position="139"/>
        <end position="158"/>
    </location>
</feature>
<evidence type="ECO:0000256" key="10">
    <source>
        <dbReference type="SAM" id="MobiDB-lite"/>
    </source>
</evidence>